<dbReference type="EMBL" id="JAUUTY010000007">
    <property type="protein sequence ID" value="KAK1605751.1"/>
    <property type="molecule type" value="Genomic_DNA"/>
</dbReference>
<protein>
    <recommendedName>
        <fullName evidence="4">Myb/SANT-like domain-containing protein</fullName>
    </recommendedName>
</protein>
<proteinExistence type="predicted"/>
<dbReference type="AlphaFoldDB" id="A0AAD8VHV7"/>
<reference evidence="2" key="1">
    <citation type="submission" date="2023-07" db="EMBL/GenBank/DDBJ databases">
        <title>A chromosome-level genome assembly of Lolium multiflorum.</title>
        <authorList>
            <person name="Chen Y."/>
            <person name="Copetti D."/>
            <person name="Kolliker R."/>
            <person name="Studer B."/>
        </authorList>
    </citation>
    <scope>NUCLEOTIDE SEQUENCE</scope>
    <source>
        <strain evidence="2">02402/16</strain>
        <tissue evidence="2">Leaf</tissue>
    </source>
</reference>
<sequence length="366" mass="41001">MYESKVTPLPVSDLVAQVAAEVAASFVLEKMCGLIQSGARTDKGFKEVHLNFVAKGLAEHCDVSVCSTQVYNHLRKWRQRWLTISRLRDLSGAQWCEDTKSIVLEGEHYCGHVTDHPKDAEFLNVPIADYDEMHTIFSFGLATDKYAMGSSEPRAAAPAPEDVDTQESDTVNLDADKPTDAPEKPTAGKRKRGAFADDDLVAFTNMTIVVKEVAQAIRANKPTDMHPDLYNAVMDMLGFTEDDLMVALSHLLDHNAQGSSFVGMIEPHRVLWLRNYLGKYHSKVNGYSINSYRGYATLEEAQQEYLTFLEEELLEDQTIDDAVPLAQLLAEEVHALQGAPPEVRHRRVKDYIIAFLIVVIVRIVFF</sequence>
<comment type="caution">
    <text evidence="2">The sequence shown here is derived from an EMBL/GenBank/DDBJ whole genome shotgun (WGS) entry which is preliminary data.</text>
</comment>
<accession>A0AAD8VHV7</accession>
<feature type="region of interest" description="Disordered" evidence="1">
    <location>
        <begin position="150"/>
        <end position="191"/>
    </location>
</feature>
<name>A0AAD8VHV7_LOLMU</name>
<keyword evidence="3" id="KW-1185">Reference proteome</keyword>
<evidence type="ECO:0000256" key="1">
    <source>
        <dbReference type="SAM" id="MobiDB-lite"/>
    </source>
</evidence>
<organism evidence="2 3">
    <name type="scientific">Lolium multiflorum</name>
    <name type="common">Italian ryegrass</name>
    <name type="synonym">Lolium perenne subsp. multiflorum</name>
    <dbReference type="NCBI Taxonomy" id="4521"/>
    <lineage>
        <taxon>Eukaryota</taxon>
        <taxon>Viridiplantae</taxon>
        <taxon>Streptophyta</taxon>
        <taxon>Embryophyta</taxon>
        <taxon>Tracheophyta</taxon>
        <taxon>Spermatophyta</taxon>
        <taxon>Magnoliopsida</taxon>
        <taxon>Liliopsida</taxon>
        <taxon>Poales</taxon>
        <taxon>Poaceae</taxon>
        <taxon>BOP clade</taxon>
        <taxon>Pooideae</taxon>
        <taxon>Poodae</taxon>
        <taxon>Poeae</taxon>
        <taxon>Poeae Chloroplast Group 2 (Poeae type)</taxon>
        <taxon>Loliodinae</taxon>
        <taxon>Loliinae</taxon>
        <taxon>Lolium</taxon>
    </lineage>
</organism>
<dbReference type="PANTHER" id="PTHR47127">
    <property type="entry name" value="10A19I.15"/>
    <property type="match status" value="1"/>
</dbReference>
<gene>
    <name evidence="2" type="ORF">QYE76_029424</name>
</gene>
<feature type="compositionally biased region" description="Basic and acidic residues" evidence="1">
    <location>
        <begin position="174"/>
        <end position="183"/>
    </location>
</feature>
<evidence type="ECO:0000313" key="3">
    <source>
        <dbReference type="Proteomes" id="UP001231189"/>
    </source>
</evidence>
<evidence type="ECO:0008006" key="4">
    <source>
        <dbReference type="Google" id="ProtNLM"/>
    </source>
</evidence>
<evidence type="ECO:0000313" key="2">
    <source>
        <dbReference type="EMBL" id="KAK1605751.1"/>
    </source>
</evidence>
<dbReference type="Proteomes" id="UP001231189">
    <property type="component" value="Unassembled WGS sequence"/>
</dbReference>